<evidence type="ECO:0000313" key="9">
    <source>
        <dbReference type="EMBL" id="NIJ24753.1"/>
    </source>
</evidence>
<reference evidence="9 10" key="1">
    <citation type="submission" date="2020-03" db="EMBL/GenBank/DDBJ databases">
        <title>Genomic Encyclopedia of Type Strains, Phase IV (KMG-IV): sequencing the most valuable type-strain genomes for metagenomic binning, comparative biology and taxonomic classification.</title>
        <authorList>
            <person name="Goeker M."/>
        </authorList>
    </citation>
    <scope>NUCLEOTIDE SEQUENCE [LARGE SCALE GENOMIC DNA]</scope>
    <source>
        <strain evidence="9 10">DSM 22753</strain>
    </source>
</reference>
<gene>
    <name evidence="9" type="ORF">FHT01_002295</name>
</gene>
<evidence type="ECO:0000256" key="6">
    <source>
        <dbReference type="ARBA" id="ARBA00022989"/>
    </source>
</evidence>
<dbReference type="RefSeq" id="WP_140047123.1">
    <property type="nucleotide sequence ID" value="NZ_BAAAEV010000001.1"/>
</dbReference>
<dbReference type="InterPro" id="IPR007227">
    <property type="entry name" value="Cell_shape_determining_MreD"/>
</dbReference>
<evidence type="ECO:0000256" key="3">
    <source>
        <dbReference type="ARBA" id="ARBA00022475"/>
    </source>
</evidence>
<sequence>MSVDTLATPAPPRTRTRWVAPLSVMLGSLITLVPVVATIPVLPPFGLLMLMGWRLHRPDIFRTWACVPLGLFDDLVSGQPLGSATMLWTLCFLAVDVIDTRLVWRDFKQDWLVAAGAIGFALIGGRLIAVPLGAHVDTLLMLQALASVALYPLVTRMCAGLDRRSDRL</sequence>
<feature type="transmembrane region" description="Helical" evidence="8">
    <location>
        <begin position="111"/>
        <end position="134"/>
    </location>
</feature>
<evidence type="ECO:0000256" key="8">
    <source>
        <dbReference type="SAM" id="Phobius"/>
    </source>
</evidence>
<comment type="subcellular location">
    <subcellularLocation>
        <location evidence="1">Cell membrane</location>
        <topology evidence="1">Multi-pass membrane protein</topology>
    </subcellularLocation>
</comment>
<accession>A0ABX0U7K6</accession>
<keyword evidence="6 8" id="KW-1133">Transmembrane helix</keyword>
<feature type="transmembrane region" description="Helical" evidence="8">
    <location>
        <begin position="81"/>
        <end position="99"/>
    </location>
</feature>
<feature type="transmembrane region" description="Helical" evidence="8">
    <location>
        <begin position="18"/>
        <end position="42"/>
    </location>
</feature>
<dbReference type="Proteomes" id="UP000788153">
    <property type="component" value="Unassembled WGS sequence"/>
</dbReference>
<keyword evidence="3" id="KW-1003">Cell membrane</keyword>
<evidence type="ECO:0000313" key="10">
    <source>
        <dbReference type="Proteomes" id="UP000788153"/>
    </source>
</evidence>
<evidence type="ECO:0000256" key="5">
    <source>
        <dbReference type="ARBA" id="ARBA00022960"/>
    </source>
</evidence>
<dbReference type="Pfam" id="PF04093">
    <property type="entry name" value="MreD"/>
    <property type="match status" value="1"/>
</dbReference>
<feature type="transmembrane region" description="Helical" evidence="8">
    <location>
        <begin position="140"/>
        <end position="159"/>
    </location>
</feature>
<comment type="similarity">
    <text evidence="2">Belongs to the MreD family.</text>
</comment>
<evidence type="ECO:0000256" key="4">
    <source>
        <dbReference type="ARBA" id="ARBA00022692"/>
    </source>
</evidence>
<protein>
    <submittedName>
        <fullName evidence="9">Rod shape-determining protein MreD</fullName>
    </submittedName>
</protein>
<proteinExistence type="inferred from homology"/>
<evidence type="ECO:0000256" key="2">
    <source>
        <dbReference type="ARBA" id="ARBA00007776"/>
    </source>
</evidence>
<name>A0ABX0U7K6_9SPHN</name>
<comment type="caution">
    <text evidence="9">The sequence shown here is derived from an EMBL/GenBank/DDBJ whole genome shotgun (WGS) entry which is preliminary data.</text>
</comment>
<keyword evidence="4 8" id="KW-0812">Transmembrane</keyword>
<keyword evidence="5" id="KW-0133">Cell shape</keyword>
<keyword evidence="7 8" id="KW-0472">Membrane</keyword>
<dbReference type="EMBL" id="JAASQP010000001">
    <property type="protein sequence ID" value="NIJ24753.1"/>
    <property type="molecule type" value="Genomic_DNA"/>
</dbReference>
<keyword evidence="10" id="KW-1185">Reference proteome</keyword>
<organism evidence="9 10">
    <name type="scientific">Sphingomonas japonica</name>
    <dbReference type="NCBI Taxonomy" id="511662"/>
    <lineage>
        <taxon>Bacteria</taxon>
        <taxon>Pseudomonadati</taxon>
        <taxon>Pseudomonadota</taxon>
        <taxon>Alphaproteobacteria</taxon>
        <taxon>Sphingomonadales</taxon>
        <taxon>Sphingomonadaceae</taxon>
        <taxon>Sphingomonas</taxon>
    </lineage>
</organism>
<evidence type="ECO:0000256" key="7">
    <source>
        <dbReference type="ARBA" id="ARBA00023136"/>
    </source>
</evidence>
<evidence type="ECO:0000256" key="1">
    <source>
        <dbReference type="ARBA" id="ARBA00004651"/>
    </source>
</evidence>